<feature type="region of interest" description="Disordered" evidence="1">
    <location>
        <begin position="588"/>
        <end position="625"/>
    </location>
</feature>
<sequence length="779" mass="87137">MEGFLLKKSSGIISKWQRRYFKLEDGEFMYWKQDDKGRKGSITSMDVNDIKMVQKTKEGFSITFKYGKTSMFKPPPISSPKVYNQNWLMAFRDFAHLTVVGLEAEPRMRETKSERSSRAGWGTAAAEDQEKGPIIVHINEEEVNPGDNEPTGQDTSMVTERGTRQLAPRLSGIPEEMTEGKNHAYGHVLEVEFRPQMSVGLDYRNQVVHKVWEDTQAWDAGVEVGYSIHLVNGQLSPGDDEDLQGLLVMLVRGTEKFTITFHKLSPQELQERGFKIRRYFSTPTEDIKEEPEKTPMEGFSSSVKKHGDGMEGWKEGAEEQKHLEETAGETKKAKVAEKEPEKIPEKETQVAAPESVAEVSSPKPINDTNVNNSEASLDFEATQEEFNTGTAEGDLDQMERMLEASLNQVAKKRSEREVETQDADPSLEIVLSMLGGGGDDDDEFDLGLSSDEDEDGDKFSLDVVDEDPDQPQLAPEENQKEGEKSQETDFKYKNLSKGDMDLPASRLSLTSKSLGLDEDEHESDGKQHMSQKEAEKKEESLLADEQPKRSSVGLVESEVITATPTVKSVKEEIWTSKSEPDHQIIVAREGGESTELKKSVDAQESTAANEGTASHELTDANGTADIKESTIAKEIADSREPICAEAAKESKSIGEKESIDANELIASKKTTDPENSIDNPEEGKLRHEISSIKEKIHAADKTINILKKEWQKQARSNKLEFVRLKKMIAHKKKNKSKTIAEKDRVLALLVSSWKGCQAKMKLLRDRAMATRNKKKSSHI</sequence>
<reference evidence="3" key="1">
    <citation type="submission" date="2021-01" db="EMBL/GenBank/DDBJ databases">
        <authorList>
            <person name="Corre E."/>
            <person name="Pelletier E."/>
            <person name="Niang G."/>
            <person name="Scheremetjew M."/>
            <person name="Finn R."/>
            <person name="Kale V."/>
            <person name="Holt S."/>
            <person name="Cochrane G."/>
            <person name="Meng A."/>
            <person name="Brown T."/>
            <person name="Cohen L."/>
        </authorList>
    </citation>
    <scope>NUCLEOTIDE SEQUENCE</scope>
    <source>
        <strain evidence="3">CCMP2058</strain>
    </source>
</reference>
<dbReference type="Gene3D" id="2.30.29.30">
    <property type="entry name" value="Pleckstrin-homology domain (PH domain)/Phosphotyrosine-binding domain (PTB)"/>
    <property type="match status" value="1"/>
</dbReference>
<evidence type="ECO:0000313" key="3">
    <source>
        <dbReference type="EMBL" id="CAD8429543.1"/>
    </source>
</evidence>
<feature type="compositionally biased region" description="Polar residues" evidence="1">
    <location>
        <begin position="602"/>
        <end position="612"/>
    </location>
</feature>
<feature type="compositionally biased region" description="Basic and acidic residues" evidence="1">
    <location>
        <begin position="305"/>
        <end position="348"/>
    </location>
</feature>
<feature type="compositionally biased region" description="Basic and acidic residues" evidence="1">
    <location>
        <begin position="589"/>
        <end position="601"/>
    </location>
</feature>
<feature type="compositionally biased region" description="Basic and acidic residues" evidence="1">
    <location>
        <begin position="523"/>
        <end position="548"/>
    </location>
</feature>
<feature type="compositionally biased region" description="Basic and acidic residues" evidence="1">
    <location>
        <begin position="647"/>
        <end position="659"/>
    </location>
</feature>
<feature type="region of interest" description="Disordered" evidence="1">
    <location>
        <begin position="407"/>
        <end position="556"/>
    </location>
</feature>
<dbReference type="InterPro" id="IPR001849">
    <property type="entry name" value="PH_domain"/>
</dbReference>
<dbReference type="AlphaFoldDB" id="A0A7S0CNV2"/>
<evidence type="ECO:0000256" key="1">
    <source>
        <dbReference type="SAM" id="MobiDB-lite"/>
    </source>
</evidence>
<dbReference type="CDD" id="cd00821">
    <property type="entry name" value="PH"/>
    <property type="match status" value="1"/>
</dbReference>
<evidence type="ECO:0000259" key="2">
    <source>
        <dbReference type="PROSITE" id="PS50003"/>
    </source>
</evidence>
<protein>
    <recommendedName>
        <fullName evidence="2">PH domain-containing protein</fullName>
    </recommendedName>
</protein>
<dbReference type="PROSITE" id="PS50003">
    <property type="entry name" value="PH_DOMAIN"/>
    <property type="match status" value="1"/>
</dbReference>
<dbReference type="InterPro" id="IPR011993">
    <property type="entry name" value="PH-like_dom_sf"/>
</dbReference>
<dbReference type="EMBL" id="HBEM01001096">
    <property type="protein sequence ID" value="CAD8429543.1"/>
    <property type="molecule type" value="Transcribed_RNA"/>
</dbReference>
<organism evidence="3">
    <name type="scientific">Amorphochlora amoebiformis</name>
    <dbReference type="NCBI Taxonomy" id="1561963"/>
    <lineage>
        <taxon>Eukaryota</taxon>
        <taxon>Sar</taxon>
        <taxon>Rhizaria</taxon>
        <taxon>Cercozoa</taxon>
        <taxon>Chlorarachniophyceae</taxon>
        <taxon>Amorphochlora</taxon>
    </lineage>
</organism>
<feature type="compositionally biased region" description="Acidic residues" evidence="1">
    <location>
        <begin position="438"/>
        <end position="456"/>
    </location>
</feature>
<feature type="region of interest" description="Disordered" evidence="1">
    <location>
        <begin position="283"/>
        <end position="371"/>
    </location>
</feature>
<feature type="compositionally biased region" description="Basic and acidic residues" evidence="1">
    <location>
        <begin position="477"/>
        <end position="500"/>
    </location>
</feature>
<proteinExistence type="predicted"/>
<feature type="domain" description="PH" evidence="2">
    <location>
        <begin position="1"/>
        <end position="96"/>
    </location>
</feature>
<dbReference type="SUPFAM" id="SSF50729">
    <property type="entry name" value="PH domain-like"/>
    <property type="match status" value="1"/>
</dbReference>
<accession>A0A7S0CNV2</accession>
<gene>
    <name evidence="3" type="ORF">LAMO00422_LOCUS794</name>
</gene>
<feature type="region of interest" description="Disordered" evidence="1">
    <location>
        <begin position="647"/>
        <end position="685"/>
    </location>
</feature>
<name>A0A7S0CNV2_9EUKA</name>
<dbReference type="Pfam" id="PF00169">
    <property type="entry name" value="PH"/>
    <property type="match status" value="1"/>
</dbReference>